<proteinExistence type="inferred from homology"/>
<evidence type="ECO:0000259" key="5">
    <source>
        <dbReference type="PROSITE" id="PS50011"/>
    </source>
</evidence>
<feature type="non-terminal residue" evidence="7">
    <location>
        <position position="1"/>
    </location>
</feature>
<evidence type="ECO:0000256" key="2">
    <source>
        <dbReference type="ARBA" id="ARBA00012513"/>
    </source>
</evidence>
<dbReference type="PROSITE" id="PS50011">
    <property type="entry name" value="PROTEIN_KINASE_DOM"/>
    <property type="match status" value="1"/>
</dbReference>
<dbReference type="EC" id="2.7.11.1" evidence="2"/>
<dbReference type="EMBL" id="VZRI01003508">
    <property type="protein sequence ID" value="NWU91681.1"/>
    <property type="molecule type" value="Genomic_DNA"/>
</dbReference>
<feature type="domain" description="Protein kinase" evidence="5">
    <location>
        <begin position="1"/>
        <end position="76"/>
    </location>
</feature>
<keyword evidence="8" id="KW-1185">Reference proteome</keyword>
<reference evidence="7 8" key="1">
    <citation type="submission" date="2019-09" db="EMBL/GenBank/DDBJ databases">
        <title>Bird 10,000 Genomes (B10K) Project - Family phase.</title>
        <authorList>
            <person name="Zhang G."/>
        </authorList>
    </citation>
    <scope>NUCLEOTIDE SEQUENCE [LARGE SCALE GENOMIC DNA]</scope>
    <source>
        <strain evidence="7">B10K-DU-012-37</strain>
    </source>
</reference>
<dbReference type="InterPro" id="IPR000719">
    <property type="entry name" value="Prot_kinase_dom"/>
</dbReference>
<keyword evidence="7" id="KW-0418">Kinase</keyword>
<gene>
    <name evidence="7" type="primary">Pak1_1</name>
    <name evidence="6" type="synonym">Pak1_0</name>
    <name evidence="6" type="ORF">UPUEPO_R01344</name>
    <name evidence="7" type="ORF">UPUEPO_R01586</name>
</gene>
<name>A0A7K6AQ31_UPUEP</name>
<dbReference type="SUPFAM" id="SSF56112">
    <property type="entry name" value="Protein kinase-like (PK-like)"/>
    <property type="match status" value="1"/>
</dbReference>
<dbReference type="Pfam" id="PF00069">
    <property type="entry name" value="Pkinase"/>
    <property type="match status" value="1"/>
</dbReference>
<protein>
    <recommendedName>
        <fullName evidence="2">non-specific serine/threonine protein kinase</fullName>
        <ecNumber evidence="2">2.7.11.1</ecNumber>
    </recommendedName>
</protein>
<comment type="caution">
    <text evidence="7">The sequence shown here is derived from an EMBL/GenBank/DDBJ whole genome shotgun (WGS) entry which is preliminary data.</text>
</comment>
<dbReference type="InterPro" id="IPR051931">
    <property type="entry name" value="PAK3-like"/>
</dbReference>
<comment type="similarity">
    <text evidence="1">Belongs to the protein kinase superfamily. STE Ser/Thr protein kinase family. STE20 subfamily.</text>
</comment>
<dbReference type="GO" id="GO:0004674">
    <property type="term" value="F:protein serine/threonine kinase activity"/>
    <property type="evidence" value="ECO:0007669"/>
    <property type="project" value="UniProtKB-EC"/>
</dbReference>
<keyword evidence="4" id="KW-0067">ATP-binding</keyword>
<evidence type="ECO:0000256" key="1">
    <source>
        <dbReference type="ARBA" id="ARBA00008874"/>
    </source>
</evidence>
<dbReference type="PANTHER" id="PTHR45832:SF22">
    <property type="entry name" value="SERINE_THREONINE-PROTEIN KINASE SAMKA-RELATED"/>
    <property type="match status" value="1"/>
</dbReference>
<evidence type="ECO:0000256" key="3">
    <source>
        <dbReference type="ARBA" id="ARBA00022741"/>
    </source>
</evidence>
<evidence type="ECO:0000313" key="6">
    <source>
        <dbReference type="EMBL" id="NWU91681.1"/>
    </source>
</evidence>
<organism evidence="7 8">
    <name type="scientific">Upupa epops</name>
    <name type="common">Eurasian hoopoe</name>
    <dbReference type="NCBI Taxonomy" id="57439"/>
    <lineage>
        <taxon>Eukaryota</taxon>
        <taxon>Metazoa</taxon>
        <taxon>Chordata</taxon>
        <taxon>Craniata</taxon>
        <taxon>Vertebrata</taxon>
        <taxon>Euteleostomi</taxon>
        <taxon>Archelosauria</taxon>
        <taxon>Archosauria</taxon>
        <taxon>Dinosauria</taxon>
        <taxon>Saurischia</taxon>
        <taxon>Theropoda</taxon>
        <taxon>Coelurosauria</taxon>
        <taxon>Aves</taxon>
        <taxon>Neognathae</taxon>
        <taxon>Neoaves</taxon>
        <taxon>Telluraves</taxon>
        <taxon>Coraciimorphae</taxon>
        <taxon>Bucerotiformes</taxon>
        <taxon>Upupidae</taxon>
        <taxon>Upupa</taxon>
    </lineage>
</organism>
<sequence length="76" mass="8423">VAIKKINVHRTRPAYLINEVMVLKLSDSPNIVSYVDSYLVGKELWIAMEYLAGGSLADLLEKSLLDEGQTAAVCRE</sequence>
<keyword evidence="7" id="KW-0808">Transferase</keyword>
<evidence type="ECO:0000313" key="8">
    <source>
        <dbReference type="Proteomes" id="UP000544127"/>
    </source>
</evidence>
<dbReference type="Gene3D" id="3.30.200.20">
    <property type="entry name" value="Phosphorylase Kinase, domain 1"/>
    <property type="match status" value="1"/>
</dbReference>
<dbReference type="Proteomes" id="UP000544127">
    <property type="component" value="Unassembled WGS sequence"/>
</dbReference>
<evidence type="ECO:0000256" key="4">
    <source>
        <dbReference type="ARBA" id="ARBA00022840"/>
    </source>
</evidence>
<dbReference type="GO" id="GO:0005524">
    <property type="term" value="F:ATP binding"/>
    <property type="evidence" value="ECO:0007669"/>
    <property type="project" value="UniProtKB-KW"/>
</dbReference>
<accession>A0A7K6AQ31</accession>
<dbReference type="InterPro" id="IPR011009">
    <property type="entry name" value="Kinase-like_dom_sf"/>
</dbReference>
<dbReference type="AlphaFoldDB" id="A0A7K6AQ31"/>
<feature type="non-terminal residue" evidence="7">
    <location>
        <position position="76"/>
    </location>
</feature>
<dbReference type="OrthoDB" id="8693905at2759"/>
<dbReference type="PANTHER" id="PTHR45832">
    <property type="entry name" value="SERINE/THREONINE-PROTEIN KINASE SAMKA-RELATED-RELATED"/>
    <property type="match status" value="1"/>
</dbReference>
<evidence type="ECO:0000313" key="7">
    <source>
        <dbReference type="EMBL" id="NWU92170.1"/>
    </source>
</evidence>
<dbReference type="EMBL" id="VZRI01004007">
    <property type="protein sequence ID" value="NWU92170.1"/>
    <property type="molecule type" value="Genomic_DNA"/>
</dbReference>
<keyword evidence="3" id="KW-0547">Nucleotide-binding</keyword>